<sequence>ARVRKRHLIRNAEQVRERCLAYASAFASADTKPAEPMTWEQALDQLLDLDKLVSSDVALFLAVSPGSEQTAVPEDFGTEEAAELLGELFSQELPRARDLVSELQRQHPGADKETIVRIVKRQFMVKLQDDLHSDQPNQRVVESVACLTMAFAIVRGVVPHSGPEFTALGERIIAGTTKITAVYGRANAAQSAVFGGVTAFAKYFQRDLVELVFNMMTALKPGQAGVARDLYKAARSRVWSARYNKRVGAAAGMGAAAAFKKGIDVGAPRLIVRYVDRAMR</sequence>
<dbReference type="RefSeq" id="WP_005202588.1">
    <property type="nucleotide sequence ID" value="NZ_BAFC01000020.1"/>
</dbReference>
<gene>
    <name evidence="1" type="ORF">GOSPT_020_00030</name>
</gene>
<accession>H5TVZ5</accession>
<keyword evidence="2" id="KW-1185">Reference proteome</keyword>
<name>H5TVZ5_9ACTN</name>
<reference evidence="1 2" key="1">
    <citation type="submission" date="2012-02" db="EMBL/GenBank/DDBJ databases">
        <title>Whole genome shotgun sequence of Gordonia sputi NBRC 100414.</title>
        <authorList>
            <person name="Yoshida I."/>
            <person name="Hosoyama A."/>
            <person name="Tsuchikane K."/>
            <person name="Katsumata H."/>
            <person name="Yamazaki S."/>
            <person name="Fujita N."/>
        </authorList>
    </citation>
    <scope>NUCLEOTIDE SEQUENCE [LARGE SCALE GENOMIC DNA]</scope>
    <source>
        <strain evidence="1 2">NBRC 100414</strain>
    </source>
</reference>
<comment type="caution">
    <text evidence="1">The sequence shown here is derived from an EMBL/GenBank/DDBJ whole genome shotgun (WGS) entry which is preliminary data.</text>
</comment>
<dbReference type="Proteomes" id="UP000005845">
    <property type="component" value="Unassembled WGS sequence"/>
</dbReference>
<evidence type="ECO:0000313" key="1">
    <source>
        <dbReference type="EMBL" id="GAB37653.1"/>
    </source>
</evidence>
<proteinExistence type="predicted"/>
<feature type="non-terminal residue" evidence="1">
    <location>
        <position position="1"/>
    </location>
</feature>
<evidence type="ECO:0000313" key="2">
    <source>
        <dbReference type="Proteomes" id="UP000005845"/>
    </source>
</evidence>
<dbReference type="EMBL" id="BAFC01000020">
    <property type="protein sequence ID" value="GAB37653.1"/>
    <property type="molecule type" value="Genomic_DNA"/>
</dbReference>
<organism evidence="1 2">
    <name type="scientific">Gordonia sputi NBRC 100414</name>
    <dbReference type="NCBI Taxonomy" id="1089453"/>
    <lineage>
        <taxon>Bacteria</taxon>
        <taxon>Bacillati</taxon>
        <taxon>Actinomycetota</taxon>
        <taxon>Actinomycetes</taxon>
        <taxon>Mycobacteriales</taxon>
        <taxon>Gordoniaceae</taxon>
        <taxon>Gordonia</taxon>
    </lineage>
</organism>
<protein>
    <submittedName>
        <fullName evidence="1">Uncharacterized protein</fullName>
    </submittedName>
</protein>
<dbReference type="AlphaFoldDB" id="H5TVZ5"/>